<dbReference type="OrthoDB" id="626167at2759"/>
<evidence type="ECO:0000313" key="4">
    <source>
        <dbReference type="Proteomes" id="UP000094444"/>
    </source>
</evidence>
<proteinExistence type="predicted"/>
<feature type="chain" id="PRO_5015122469" description="Peptidase M61 domain-containing protein" evidence="2">
    <location>
        <begin position="28"/>
        <end position="633"/>
    </location>
</feature>
<dbReference type="STRING" id="158607.A0A2P5HWJ2"/>
<dbReference type="InterPro" id="IPR036034">
    <property type="entry name" value="PDZ_sf"/>
</dbReference>
<dbReference type="Gene3D" id="1.10.390.10">
    <property type="entry name" value="Neutral Protease Domain 2"/>
    <property type="match status" value="1"/>
</dbReference>
<dbReference type="EMBL" id="MAVT02000602">
    <property type="protein sequence ID" value="POS74614.1"/>
    <property type="molecule type" value="Genomic_DNA"/>
</dbReference>
<evidence type="ECO:0000256" key="1">
    <source>
        <dbReference type="SAM" id="MobiDB-lite"/>
    </source>
</evidence>
<evidence type="ECO:0008006" key="5">
    <source>
        <dbReference type="Google" id="ProtNLM"/>
    </source>
</evidence>
<gene>
    <name evidence="3" type="ORF">DHEL01_v206986</name>
</gene>
<keyword evidence="2" id="KW-0732">Signal</keyword>
<evidence type="ECO:0000313" key="3">
    <source>
        <dbReference type="EMBL" id="POS74614.1"/>
    </source>
</evidence>
<dbReference type="SUPFAM" id="SSF50156">
    <property type="entry name" value="PDZ domain-like"/>
    <property type="match status" value="1"/>
</dbReference>
<feature type="compositionally biased region" description="Polar residues" evidence="1">
    <location>
        <begin position="34"/>
        <end position="43"/>
    </location>
</feature>
<feature type="signal peptide" evidence="2">
    <location>
        <begin position="1"/>
        <end position="27"/>
    </location>
</feature>
<comment type="caution">
    <text evidence="3">The sequence shown here is derived from an EMBL/GenBank/DDBJ whole genome shotgun (WGS) entry which is preliminary data.</text>
</comment>
<dbReference type="InterPro" id="IPR027268">
    <property type="entry name" value="Peptidase_M4/M1_CTD_sf"/>
</dbReference>
<feature type="region of interest" description="Disordered" evidence="1">
    <location>
        <begin position="185"/>
        <end position="204"/>
    </location>
</feature>
<keyword evidence="4" id="KW-1185">Reference proteome</keyword>
<accession>A0A2P5HWJ2</accession>
<sequence length="633" mass="71373">MAQMTKSWRRLLTGVSFLMTTTSLTQSSYTTATRTEQSRQATPKQYHAMGSDKILSDTLPSMNLLMKPIFNESAQTPRARPEPIAINITMTLRVARDRFGTNGDIPLLSLPLMIAKTPIARYDDDNPLTASFNNDEFHQLEYHDEDQTMVITVKFTAPYRRTNAKTLPGPRVDLRRDVTGGGLVGQGKGFIPVPPPPTRDNGDSESWQLTVEWDLVDAPPGIRGAWSLGDGHTSNAIGTMDFTVTHAVFAVGYLQRFPEWEVDDNALKSEKEGNNSFAMYWLDPSPYNMVDLAKSTRAIYTRIASYFDNSTDPFRVFFRQIEANSGGSGASFSFMVEYSLLSVDQTDEHALADLIAHETVHEFALLDKAAPGESPAEWQEDEAGWYVEGVASYVGALAGLNDPGRREWMVNSMNNYAQAYYTSPVVRMPYGDVLSHYWDTVDITRVSYYRGLTYLVELDGIIWNKSEGKKSMDDVVVDLYKLRREGQPCGLTILKDKLAGLIGRESLDRSYDAMFKGELIIPPEESLERYGLKLVKMKWQRFELGFDTQSMREFKVRGLVPGSAADKAGVKEGDTIVKGFMVWIVEDELDVPMRIVVMRDENEVKYEWWPRSDEVVEAYGWIDVRRPGGPDEL</sequence>
<dbReference type="Proteomes" id="UP000094444">
    <property type="component" value="Unassembled WGS sequence"/>
</dbReference>
<protein>
    <recommendedName>
        <fullName evidence="5">Peptidase M61 domain-containing protein</fullName>
    </recommendedName>
</protein>
<dbReference type="AlphaFoldDB" id="A0A2P5HWJ2"/>
<name>A0A2P5HWJ2_DIAHE</name>
<feature type="region of interest" description="Disordered" evidence="1">
    <location>
        <begin position="29"/>
        <end position="49"/>
    </location>
</feature>
<evidence type="ECO:0000256" key="2">
    <source>
        <dbReference type="SAM" id="SignalP"/>
    </source>
</evidence>
<organism evidence="3 4">
    <name type="scientific">Diaporthe helianthi</name>
    <dbReference type="NCBI Taxonomy" id="158607"/>
    <lineage>
        <taxon>Eukaryota</taxon>
        <taxon>Fungi</taxon>
        <taxon>Dikarya</taxon>
        <taxon>Ascomycota</taxon>
        <taxon>Pezizomycotina</taxon>
        <taxon>Sordariomycetes</taxon>
        <taxon>Sordariomycetidae</taxon>
        <taxon>Diaporthales</taxon>
        <taxon>Diaporthaceae</taxon>
        <taxon>Diaporthe</taxon>
    </lineage>
</organism>
<dbReference type="InParanoid" id="A0A2P5HWJ2"/>
<reference evidence="3" key="1">
    <citation type="submission" date="2017-09" db="EMBL/GenBank/DDBJ databases">
        <title>Polyketide synthases of a Diaporthe helianthi virulent isolate.</title>
        <authorList>
            <person name="Baroncelli R."/>
        </authorList>
    </citation>
    <scope>NUCLEOTIDE SEQUENCE [LARGE SCALE GENOMIC DNA]</scope>
    <source>
        <strain evidence="3">7/96</strain>
    </source>
</reference>